<evidence type="ECO:0000256" key="1">
    <source>
        <dbReference type="ARBA" id="ARBA00004123"/>
    </source>
</evidence>
<evidence type="ECO:0000313" key="13">
    <source>
        <dbReference type="Ensembl" id="ENSSOCP00000015387.1"/>
    </source>
</evidence>
<keyword evidence="4" id="KW-0677">Repeat</keyword>
<feature type="domain" description="C2H2-type" evidence="12">
    <location>
        <begin position="55"/>
        <end position="82"/>
    </location>
</feature>
<dbReference type="FunFam" id="3.30.160.60:FF:000358">
    <property type="entry name" value="zinc finger protein 24"/>
    <property type="match status" value="1"/>
</dbReference>
<feature type="domain" description="C2H2-type" evidence="12">
    <location>
        <begin position="111"/>
        <end position="137"/>
    </location>
</feature>
<evidence type="ECO:0000256" key="10">
    <source>
        <dbReference type="PROSITE-ProRule" id="PRU00042"/>
    </source>
</evidence>
<keyword evidence="14" id="KW-1185">Reference proteome</keyword>
<keyword evidence="6" id="KW-0862">Zinc</keyword>
<dbReference type="SMART" id="SM00355">
    <property type="entry name" value="ZnF_C2H2"/>
    <property type="match status" value="5"/>
</dbReference>
<feature type="domain" description="C2H2-type" evidence="12">
    <location>
        <begin position="83"/>
        <end position="110"/>
    </location>
</feature>
<comment type="subcellular location">
    <subcellularLocation>
        <location evidence="1">Nucleus</location>
    </subcellularLocation>
</comment>
<dbReference type="Pfam" id="PF00096">
    <property type="entry name" value="zf-C2H2"/>
    <property type="match status" value="5"/>
</dbReference>
<dbReference type="PROSITE" id="PS50157">
    <property type="entry name" value="ZINC_FINGER_C2H2_2"/>
    <property type="match status" value="5"/>
</dbReference>
<dbReference type="Ensembl" id="ENSSOCT00000015781.1">
    <property type="protein sequence ID" value="ENSSOCP00000015387.1"/>
    <property type="gene ID" value="ENSSOCG00000011569.1"/>
</dbReference>
<dbReference type="PROSITE" id="PS00028">
    <property type="entry name" value="ZINC_FINGER_C2H2_1"/>
    <property type="match status" value="4"/>
</dbReference>
<reference evidence="13" key="1">
    <citation type="submission" date="2025-08" db="UniProtKB">
        <authorList>
            <consortium name="Ensembl"/>
        </authorList>
    </citation>
    <scope>IDENTIFICATION</scope>
</reference>
<dbReference type="PANTHER" id="PTHR24377">
    <property type="entry name" value="IP01015P-RELATED"/>
    <property type="match status" value="1"/>
</dbReference>
<keyword evidence="9" id="KW-0539">Nucleus</keyword>
<protein>
    <recommendedName>
        <fullName evidence="12">C2H2-type domain-containing protein</fullName>
    </recommendedName>
</protein>
<dbReference type="Proteomes" id="UP000694551">
    <property type="component" value="Unplaced"/>
</dbReference>
<dbReference type="FunFam" id="3.30.160.60:FF:000446">
    <property type="entry name" value="Zinc finger protein"/>
    <property type="match status" value="1"/>
</dbReference>
<keyword evidence="5 10" id="KW-0863">Zinc-finger</keyword>
<evidence type="ECO:0000256" key="4">
    <source>
        <dbReference type="ARBA" id="ARBA00022737"/>
    </source>
</evidence>
<dbReference type="SUPFAM" id="SSF57667">
    <property type="entry name" value="beta-beta-alpha zinc fingers"/>
    <property type="match status" value="3"/>
</dbReference>
<evidence type="ECO:0000256" key="8">
    <source>
        <dbReference type="ARBA" id="ARBA00023163"/>
    </source>
</evidence>
<dbReference type="GO" id="GO:0005634">
    <property type="term" value="C:nucleus"/>
    <property type="evidence" value="ECO:0007669"/>
    <property type="project" value="UniProtKB-SubCell"/>
</dbReference>
<accession>A0A8D0FK99</accession>
<evidence type="ECO:0000259" key="12">
    <source>
        <dbReference type="PROSITE" id="PS50157"/>
    </source>
</evidence>
<dbReference type="InterPro" id="IPR050826">
    <property type="entry name" value="Krueppel_C2H2_ZnFinger"/>
</dbReference>
<keyword evidence="3" id="KW-0479">Metal-binding</keyword>
<dbReference type="FunFam" id="3.30.160.60:FF:000295">
    <property type="entry name" value="zinc finger protein 19"/>
    <property type="match status" value="1"/>
</dbReference>
<evidence type="ECO:0000256" key="7">
    <source>
        <dbReference type="ARBA" id="ARBA00023015"/>
    </source>
</evidence>
<evidence type="ECO:0000256" key="3">
    <source>
        <dbReference type="ARBA" id="ARBA00022723"/>
    </source>
</evidence>
<dbReference type="FunFam" id="3.30.160.60:FF:000056">
    <property type="entry name" value="Zinc finger and SCAN domain-containing 20"/>
    <property type="match status" value="1"/>
</dbReference>
<keyword evidence="7" id="KW-0805">Transcription regulation</keyword>
<reference evidence="13" key="2">
    <citation type="submission" date="2025-09" db="UniProtKB">
        <authorList>
            <consortium name="Ensembl"/>
        </authorList>
    </citation>
    <scope>IDENTIFICATION</scope>
</reference>
<evidence type="ECO:0000256" key="11">
    <source>
        <dbReference type="SAM" id="MobiDB-lite"/>
    </source>
</evidence>
<dbReference type="AlphaFoldDB" id="A0A8D0FK99"/>
<dbReference type="Gene3D" id="3.30.160.60">
    <property type="entry name" value="Classic Zinc Finger"/>
    <property type="match status" value="5"/>
</dbReference>
<feature type="domain" description="C2H2-type" evidence="12">
    <location>
        <begin position="166"/>
        <end position="194"/>
    </location>
</feature>
<dbReference type="InterPro" id="IPR036236">
    <property type="entry name" value="Znf_C2H2_sf"/>
</dbReference>
<dbReference type="InterPro" id="IPR013087">
    <property type="entry name" value="Znf_C2H2_type"/>
</dbReference>
<feature type="domain" description="C2H2-type" evidence="12">
    <location>
        <begin position="138"/>
        <end position="165"/>
    </location>
</feature>
<organism evidence="13 14">
    <name type="scientific">Strix occidentalis caurina</name>
    <name type="common">northern spotted owl</name>
    <dbReference type="NCBI Taxonomy" id="311401"/>
    <lineage>
        <taxon>Eukaryota</taxon>
        <taxon>Metazoa</taxon>
        <taxon>Chordata</taxon>
        <taxon>Craniata</taxon>
        <taxon>Vertebrata</taxon>
        <taxon>Euteleostomi</taxon>
        <taxon>Archelosauria</taxon>
        <taxon>Archosauria</taxon>
        <taxon>Dinosauria</taxon>
        <taxon>Saurischia</taxon>
        <taxon>Theropoda</taxon>
        <taxon>Coelurosauria</taxon>
        <taxon>Aves</taxon>
        <taxon>Neognathae</taxon>
        <taxon>Neoaves</taxon>
        <taxon>Telluraves</taxon>
        <taxon>Strigiformes</taxon>
        <taxon>Strigidae</taxon>
        <taxon>Strix</taxon>
    </lineage>
</organism>
<feature type="region of interest" description="Disordered" evidence="11">
    <location>
        <begin position="186"/>
        <end position="227"/>
    </location>
</feature>
<proteinExistence type="inferred from homology"/>
<comment type="similarity">
    <text evidence="2">Belongs to the krueppel C2H2-type zinc-finger protein family.</text>
</comment>
<dbReference type="FunFam" id="3.30.160.60:FF:000688">
    <property type="entry name" value="zinc finger protein 197 isoform X1"/>
    <property type="match status" value="1"/>
</dbReference>
<evidence type="ECO:0000256" key="6">
    <source>
        <dbReference type="ARBA" id="ARBA00022833"/>
    </source>
</evidence>
<name>A0A8D0FK99_STROC</name>
<dbReference type="GO" id="GO:0008270">
    <property type="term" value="F:zinc ion binding"/>
    <property type="evidence" value="ECO:0007669"/>
    <property type="project" value="UniProtKB-KW"/>
</dbReference>
<evidence type="ECO:0000256" key="5">
    <source>
        <dbReference type="ARBA" id="ARBA00022771"/>
    </source>
</evidence>
<evidence type="ECO:0000256" key="2">
    <source>
        <dbReference type="ARBA" id="ARBA00006991"/>
    </source>
</evidence>
<evidence type="ECO:0000313" key="14">
    <source>
        <dbReference type="Proteomes" id="UP000694551"/>
    </source>
</evidence>
<evidence type="ECO:0000256" key="9">
    <source>
        <dbReference type="ARBA" id="ARBA00023242"/>
    </source>
</evidence>
<sequence length="227" mass="26211">MAGFCSVALWAQTKTNGFVFLQQAPRAPSWSQDKHPRCWRRSSRAKRSRHQWDKGMCLECGECFSHSSSLSTHRRTHTGEKPSSCSDCGESFTQKQTLILHQWIHPGEMPNRCQQCQKTFQTSSHLTTHQTHTREKSFVCNTCGRCFTWLSNLISHQYIHMEERPYLCLHCGMTFRQNDHLTKHQETFHHGESSGGPLYHPVPQSALHPWRPTGEQMPPQSPWKGPT</sequence>
<keyword evidence="8" id="KW-0804">Transcription</keyword>